<organism evidence="2 3">
    <name type="scientific">Acorus calamus</name>
    <name type="common">Sweet flag</name>
    <dbReference type="NCBI Taxonomy" id="4465"/>
    <lineage>
        <taxon>Eukaryota</taxon>
        <taxon>Viridiplantae</taxon>
        <taxon>Streptophyta</taxon>
        <taxon>Embryophyta</taxon>
        <taxon>Tracheophyta</taxon>
        <taxon>Spermatophyta</taxon>
        <taxon>Magnoliopsida</taxon>
        <taxon>Liliopsida</taxon>
        <taxon>Acoraceae</taxon>
        <taxon>Acorus</taxon>
    </lineage>
</organism>
<dbReference type="Proteomes" id="UP001180020">
    <property type="component" value="Unassembled WGS sequence"/>
</dbReference>
<gene>
    <name evidence="2" type="ORF">QJS10_CPB15g01203</name>
</gene>
<name>A0AAV9D5G3_ACOCL</name>
<evidence type="ECO:0000313" key="3">
    <source>
        <dbReference type="Proteomes" id="UP001180020"/>
    </source>
</evidence>
<reference evidence="2" key="2">
    <citation type="submission" date="2023-06" db="EMBL/GenBank/DDBJ databases">
        <authorList>
            <person name="Ma L."/>
            <person name="Liu K.-W."/>
            <person name="Li Z."/>
            <person name="Hsiao Y.-Y."/>
            <person name="Qi Y."/>
            <person name="Fu T."/>
            <person name="Tang G."/>
            <person name="Zhang D."/>
            <person name="Sun W.-H."/>
            <person name="Liu D.-K."/>
            <person name="Li Y."/>
            <person name="Chen G.-Z."/>
            <person name="Liu X.-D."/>
            <person name="Liao X.-Y."/>
            <person name="Jiang Y.-T."/>
            <person name="Yu X."/>
            <person name="Hao Y."/>
            <person name="Huang J."/>
            <person name="Zhao X.-W."/>
            <person name="Ke S."/>
            <person name="Chen Y.-Y."/>
            <person name="Wu W.-L."/>
            <person name="Hsu J.-L."/>
            <person name="Lin Y.-F."/>
            <person name="Huang M.-D."/>
            <person name="Li C.-Y."/>
            <person name="Huang L."/>
            <person name="Wang Z.-W."/>
            <person name="Zhao X."/>
            <person name="Zhong W.-Y."/>
            <person name="Peng D.-H."/>
            <person name="Ahmad S."/>
            <person name="Lan S."/>
            <person name="Zhang J.-S."/>
            <person name="Tsai W.-C."/>
            <person name="Van De Peer Y."/>
            <person name="Liu Z.-J."/>
        </authorList>
    </citation>
    <scope>NUCLEOTIDE SEQUENCE</scope>
    <source>
        <strain evidence="2">CP</strain>
        <tissue evidence="2">Leaves</tissue>
    </source>
</reference>
<accession>A0AAV9D5G3</accession>
<comment type="caution">
    <text evidence="2">The sequence shown here is derived from an EMBL/GenBank/DDBJ whole genome shotgun (WGS) entry which is preliminary data.</text>
</comment>
<dbReference type="Gene3D" id="3.60.10.10">
    <property type="entry name" value="Endonuclease/exonuclease/phosphatase"/>
    <property type="match status" value="1"/>
</dbReference>
<dbReference type="AlphaFoldDB" id="A0AAV9D5G3"/>
<sequence>MVFMESLFWNVRGAKGSEKQLDLSRFLRIHKPAFVSLLETKLDKTNLQVLGKKINFLNSSYLTTDGRICILWNKDIVDITVIEHSTQHVHCQVFCKRTLCTLHCTTVYASNIFSERLTLWHTLRSLSFGLNGSPWMVGGDFNEVRFSSEKVGGLPVHA</sequence>
<proteinExistence type="predicted"/>
<evidence type="ECO:0000313" key="2">
    <source>
        <dbReference type="EMBL" id="KAK1296069.1"/>
    </source>
</evidence>
<dbReference type="PANTHER" id="PTHR35218">
    <property type="entry name" value="RNASE H DOMAIN-CONTAINING PROTEIN"/>
    <property type="match status" value="1"/>
</dbReference>
<dbReference type="EMBL" id="JAUJYO010000015">
    <property type="protein sequence ID" value="KAK1296069.1"/>
    <property type="molecule type" value="Genomic_DNA"/>
</dbReference>
<dbReference type="InterPro" id="IPR005135">
    <property type="entry name" value="Endo/exonuclease/phosphatase"/>
</dbReference>
<keyword evidence="3" id="KW-1185">Reference proteome</keyword>
<dbReference type="GO" id="GO:0003824">
    <property type="term" value="F:catalytic activity"/>
    <property type="evidence" value="ECO:0007669"/>
    <property type="project" value="InterPro"/>
</dbReference>
<dbReference type="InterPro" id="IPR036691">
    <property type="entry name" value="Endo/exonu/phosph_ase_sf"/>
</dbReference>
<evidence type="ECO:0000259" key="1">
    <source>
        <dbReference type="Pfam" id="PF03372"/>
    </source>
</evidence>
<dbReference type="Pfam" id="PF03372">
    <property type="entry name" value="Exo_endo_phos"/>
    <property type="match status" value="1"/>
</dbReference>
<reference evidence="2" key="1">
    <citation type="journal article" date="2023" name="Nat. Commun.">
        <title>Diploid and tetraploid genomes of Acorus and the evolution of monocots.</title>
        <authorList>
            <person name="Ma L."/>
            <person name="Liu K.W."/>
            <person name="Li Z."/>
            <person name="Hsiao Y.Y."/>
            <person name="Qi Y."/>
            <person name="Fu T."/>
            <person name="Tang G.D."/>
            <person name="Zhang D."/>
            <person name="Sun W.H."/>
            <person name="Liu D.K."/>
            <person name="Li Y."/>
            <person name="Chen G.Z."/>
            <person name="Liu X.D."/>
            <person name="Liao X.Y."/>
            <person name="Jiang Y.T."/>
            <person name="Yu X."/>
            <person name="Hao Y."/>
            <person name="Huang J."/>
            <person name="Zhao X.W."/>
            <person name="Ke S."/>
            <person name="Chen Y.Y."/>
            <person name="Wu W.L."/>
            <person name="Hsu J.L."/>
            <person name="Lin Y.F."/>
            <person name="Huang M.D."/>
            <person name="Li C.Y."/>
            <person name="Huang L."/>
            <person name="Wang Z.W."/>
            <person name="Zhao X."/>
            <person name="Zhong W.Y."/>
            <person name="Peng D.H."/>
            <person name="Ahmad S."/>
            <person name="Lan S."/>
            <person name="Zhang J.S."/>
            <person name="Tsai W.C."/>
            <person name="Van de Peer Y."/>
            <person name="Liu Z.J."/>
        </authorList>
    </citation>
    <scope>NUCLEOTIDE SEQUENCE</scope>
    <source>
        <strain evidence="2">CP</strain>
    </source>
</reference>
<dbReference type="PANTHER" id="PTHR35218:SF9">
    <property type="entry name" value="ENDONUCLEASE_EXONUCLEASE_PHOSPHATASE DOMAIN-CONTAINING PROTEIN"/>
    <property type="match status" value="1"/>
</dbReference>
<protein>
    <recommendedName>
        <fullName evidence="1">Endonuclease/exonuclease/phosphatase domain-containing protein</fullName>
    </recommendedName>
</protein>
<feature type="domain" description="Endonuclease/exonuclease/phosphatase" evidence="1">
    <location>
        <begin position="8"/>
        <end position="149"/>
    </location>
</feature>
<dbReference type="SUPFAM" id="SSF56219">
    <property type="entry name" value="DNase I-like"/>
    <property type="match status" value="1"/>
</dbReference>